<reference evidence="1 2" key="1">
    <citation type="submission" date="2015-12" db="EMBL/GenBank/DDBJ databases">
        <title>Diversity of Burkholderia near neighbor genomes.</title>
        <authorList>
            <person name="Sahl J."/>
            <person name="Wagner D."/>
            <person name="Keim P."/>
        </authorList>
    </citation>
    <scope>NUCLEOTIDE SEQUENCE [LARGE SCALE GENOMIC DNA]</scope>
    <source>
        <strain evidence="1 2">BDU8</strain>
    </source>
</reference>
<evidence type="ECO:0008006" key="3">
    <source>
        <dbReference type="Google" id="ProtNLM"/>
    </source>
</evidence>
<proteinExistence type="predicted"/>
<dbReference type="PROSITE" id="PS51257">
    <property type="entry name" value="PROKAR_LIPOPROTEIN"/>
    <property type="match status" value="1"/>
</dbReference>
<dbReference type="RefSeq" id="WP_082727589.1">
    <property type="nucleotide sequence ID" value="NZ_CP013388.1"/>
</dbReference>
<evidence type="ECO:0000313" key="1">
    <source>
        <dbReference type="EMBL" id="AOJ07575.1"/>
    </source>
</evidence>
<dbReference type="EMBL" id="CP013388">
    <property type="protein sequence ID" value="AOJ07575.1"/>
    <property type="molecule type" value="Genomic_DNA"/>
</dbReference>
<organism evidence="1 2">
    <name type="scientific">Burkholderia mayonis</name>
    <dbReference type="NCBI Taxonomy" id="1385591"/>
    <lineage>
        <taxon>Bacteria</taxon>
        <taxon>Pseudomonadati</taxon>
        <taxon>Pseudomonadota</taxon>
        <taxon>Betaproteobacteria</taxon>
        <taxon>Burkholderiales</taxon>
        <taxon>Burkholderiaceae</taxon>
        <taxon>Burkholderia</taxon>
        <taxon>pseudomallei group</taxon>
    </lineage>
</organism>
<accession>A0A1B4FV59</accession>
<evidence type="ECO:0000313" key="2">
    <source>
        <dbReference type="Proteomes" id="UP000067711"/>
    </source>
</evidence>
<protein>
    <recommendedName>
        <fullName evidence="3">Lipoprotein</fullName>
    </recommendedName>
</protein>
<dbReference type="Proteomes" id="UP000067711">
    <property type="component" value="Chromosome 2"/>
</dbReference>
<sequence length="280" mass="29701">MKKIPILSGLALCLVVAACGGGDDAPASAGPAIRLAYSGAPLVAAQRASVRAAAPTGASGGAGHDAVVADNQATIDSLQAAFKVRGADIAVYPGTIDGTTLHELVMSENSGVAPTDAELRDIPWGIPTEWVLVNFKFADMVTRNDDPVQRAAIDQFERDLDTYAKREYLKGRVVYAAQPLGPCDHKDDTTNPIVTLSAILSQNRYVNAIGGMAVTPEQMDSTCLVPNDAVRSAYVAKIADRLFGEYTTALDTIDKCKHNPEAIPEYERAGQCWGITPEKK</sequence>
<gene>
    <name evidence="1" type="ORF">WS71_09825</name>
</gene>
<name>A0A1B4FV59_9BURK</name>
<dbReference type="AlphaFoldDB" id="A0A1B4FV59"/>